<dbReference type="InterPro" id="IPR004358">
    <property type="entry name" value="Sig_transdc_His_kin-like_C"/>
</dbReference>
<dbReference type="Gene3D" id="1.10.8.500">
    <property type="entry name" value="HAMP domain in histidine kinase"/>
    <property type="match status" value="1"/>
</dbReference>
<dbReference type="Gene3D" id="3.30.450.20">
    <property type="entry name" value="PAS domain"/>
    <property type="match status" value="1"/>
</dbReference>
<dbReference type="SUPFAM" id="SSF55874">
    <property type="entry name" value="ATPase domain of HSP90 chaperone/DNA topoisomerase II/histidine kinase"/>
    <property type="match status" value="1"/>
</dbReference>
<evidence type="ECO:0000256" key="13">
    <source>
        <dbReference type="SAM" id="Phobius"/>
    </source>
</evidence>
<evidence type="ECO:0000256" key="11">
    <source>
        <dbReference type="ARBA" id="ARBA00023136"/>
    </source>
</evidence>
<dbReference type="InterPro" id="IPR033479">
    <property type="entry name" value="dCache_1"/>
</dbReference>
<organism evidence="15 16">
    <name type="scientific">Paenibacillus enshidis</name>
    <dbReference type="NCBI Taxonomy" id="1458439"/>
    <lineage>
        <taxon>Bacteria</taxon>
        <taxon>Bacillati</taxon>
        <taxon>Bacillota</taxon>
        <taxon>Bacilli</taxon>
        <taxon>Bacillales</taxon>
        <taxon>Paenibacillaceae</taxon>
        <taxon>Paenibacillus</taxon>
    </lineage>
</organism>
<dbReference type="Pfam" id="PF02518">
    <property type="entry name" value="HATPase_c"/>
    <property type="match status" value="1"/>
</dbReference>
<dbReference type="InterPro" id="IPR010559">
    <property type="entry name" value="Sig_transdc_His_kin_internal"/>
</dbReference>
<dbReference type="InterPro" id="IPR036890">
    <property type="entry name" value="HATPase_C_sf"/>
</dbReference>
<dbReference type="Pfam" id="PF06580">
    <property type="entry name" value="His_kinase"/>
    <property type="match status" value="1"/>
</dbReference>
<dbReference type="SUPFAM" id="SSF158472">
    <property type="entry name" value="HAMP domain-like"/>
    <property type="match status" value="1"/>
</dbReference>
<dbReference type="RefSeq" id="WP_375352464.1">
    <property type="nucleotide sequence ID" value="NZ_JBHHMI010000001.1"/>
</dbReference>
<reference evidence="15 16" key="1">
    <citation type="submission" date="2024-09" db="EMBL/GenBank/DDBJ databases">
        <title>Paenibacillus zeirhizospherea sp. nov., isolated from surface of the maize (Zea mays) roots in a horticulture field, Hungary.</title>
        <authorList>
            <person name="Marton D."/>
            <person name="Farkas M."/>
            <person name="Bedics A."/>
            <person name="Toth E."/>
            <person name="Tancsics A."/>
            <person name="Boka K."/>
            <person name="Maroti G."/>
            <person name="Kriszt B."/>
            <person name="Cserhati M."/>
        </authorList>
    </citation>
    <scope>NUCLEOTIDE SEQUENCE [LARGE SCALE GENOMIC DNA]</scope>
    <source>
        <strain evidence="15 16">KCTC 33519</strain>
    </source>
</reference>
<keyword evidence="7 13" id="KW-0812">Transmembrane</keyword>
<dbReference type="Pfam" id="PF02743">
    <property type="entry name" value="dCache_1"/>
    <property type="match status" value="1"/>
</dbReference>
<sequence>MLGRLRKHLLSQSIRNKLLLTAIACVLLPTAITLLTYNALTQEAVQRQAVSNAQDSLQLVNGSVTGLFKSMLNIANYIQVNADMNSYFKIVNAGGELSAKPYEAFIRENNILEQLESLTVIGDKSYVTVLLTNGKSYTNYSTSDYNPVNLKHEPWFGELDKLRGFQSYWVATGPTVFSLEKLDNPYQISVARTLRLENGEIYGYIIVTVMENQVNAIFDRLNAGQEVMLVDGSGRILSHKDRTRIGQELDLRLREAGAPAGSPVVQTGEERYLVAGQTISFNDWRLVSVQPYKRAEANISSIFKRVFLFQLVSFFFFLLLLIALLRAFTKPLVKLGRVTAAVQQGNLDVRSGIRGQDEIGRLGLLFDQMLDRVKQMLAEVSETQARKRRAELRMLQAQINPHFLFNVLNSIRMKAMRGGDRDSAKMIGSLSRLLRMTITNEKDDIHLHEEMDLITCYVELMNLRQKEEVQLRLDIASEAFMLQVPRFFLQPIVENAIIHGLGQRKGTIVIRAEMRDDGAIELSVADDGEGMNEEELEMLRNSIQVQSDGTMRGREGQHKGFSGIGLPNVVERMRMVFGDGFHMDIQSEPGKGTEIRMRIPEKGEAPDV</sequence>
<dbReference type="InterPro" id="IPR003594">
    <property type="entry name" value="HATPase_dom"/>
</dbReference>
<evidence type="ECO:0000259" key="14">
    <source>
        <dbReference type="PROSITE" id="PS50885"/>
    </source>
</evidence>
<evidence type="ECO:0000256" key="3">
    <source>
        <dbReference type="ARBA" id="ARBA00012438"/>
    </source>
</evidence>
<evidence type="ECO:0000256" key="4">
    <source>
        <dbReference type="ARBA" id="ARBA00022475"/>
    </source>
</evidence>
<evidence type="ECO:0000256" key="7">
    <source>
        <dbReference type="ARBA" id="ARBA00022692"/>
    </source>
</evidence>
<evidence type="ECO:0000256" key="12">
    <source>
        <dbReference type="SAM" id="Coils"/>
    </source>
</evidence>
<evidence type="ECO:0000256" key="1">
    <source>
        <dbReference type="ARBA" id="ARBA00000085"/>
    </source>
</evidence>
<keyword evidence="9 13" id="KW-1133">Transmembrane helix</keyword>
<keyword evidence="6 15" id="KW-0808">Transferase</keyword>
<dbReference type="PANTHER" id="PTHR34220">
    <property type="entry name" value="SENSOR HISTIDINE KINASE YPDA"/>
    <property type="match status" value="1"/>
</dbReference>
<comment type="subcellular location">
    <subcellularLocation>
        <location evidence="2">Cell membrane</location>
        <topology evidence="2">Multi-pass membrane protein</topology>
    </subcellularLocation>
</comment>
<dbReference type="PRINTS" id="PR00344">
    <property type="entry name" value="BCTRLSENSOR"/>
</dbReference>
<comment type="catalytic activity">
    <reaction evidence="1">
        <text>ATP + protein L-histidine = ADP + protein N-phospho-L-histidine.</text>
        <dbReference type="EC" id="2.7.13.3"/>
    </reaction>
</comment>
<keyword evidence="11 13" id="KW-0472">Membrane</keyword>
<keyword evidence="5" id="KW-0597">Phosphoprotein</keyword>
<evidence type="ECO:0000313" key="16">
    <source>
        <dbReference type="Proteomes" id="UP001580346"/>
    </source>
</evidence>
<dbReference type="PANTHER" id="PTHR34220:SF7">
    <property type="entry name" value="SENSOR HISTIDINE KINASE YPDA"/>
    <property type="match status" value="1"/>
</dbReference>
<comment type="caution">
    <text evidence="15">The sequence shown here is derived from an EMBL/GenBank/DDBJ whole genome shotgun (WGS) entry which is preliminary data.</text>
</comment>
<dbReference type="EMBL" id="JBHHMI010000001">
    <property type="protein sequence ID" value="MFB5265243.1"/>
    <property type="molecule type" value="Genomic_DNA"/>
</dbReference>
<dbReference type="SMART" id="SM00387">
    <property type="entry name" value="HATPase_c"/>
    <property type="match status" value="1"/>
</dbReference>
<proteinExistence type="predicted"/>
<evidence type="ECO:0000256" key="6">
    <source>
        <dbReference type="ARBA" id="ARBA00022679"/>
    </source>
</evidence>
<dbReference type="Proteomes" id="UP001580346">
    <property type="component" value="Unassembled WGS sequence"/>
</dbReference>
<dbReference type="SMART" id="SM00304">
    <property type="entry name" value="HAMP"/>
    <property type="match status" value="1"/>
</dbReference>
<evidence type="ECO:0000313" key="15">
    <source>
        <dbReference type="EMBL" id="MFB5265243.1"/>
    </source>
</evidence>
<keyword evidence="4" id="KW-1003">Cell membrane</keyword>
<keyword evidence="8 15" id="KW-0418">Kinase</keyword>
<dbReference type="PROSITE" id="PS50885">
    <property type="entry name" value="HAMP"/>
    <property type="match status" value="1"/>
</dbReference>
<dbReference type="InterPro" id="IPR050640">
    <property type="entry name" value="Bact_2-comp_sensor_kinase"/>
</dbReference>
<dbReference type="CDD" id="cd06225">
    <property type="entry name" value="HAMP"/>
    <property type="match status" value="1"/>
</dbReference>
<evidence type="ECO:0000256" key="9">
    <source>
        <dbReference type="ARBA" id="ARBA00022989"/>
    </source>
</evidence>
<protein>
    <recommendedName>
        <fullName evidence="3">histidine kinase</fullName>
        <ecNumber evidence="3">2.7.13.3</ecNumber>
    </recommendedName>
</protein>
<name>A0ABV5AM62_9BACL</name>
<keyword evidence="16" id="KW-1185">Reference proteome</keyword>
<keyword evidence="12" id="KW-0175">Coiled coil</keyword>
<dbReference type="InterPro" id="IPR003660">
    <property type="entry name" value="HAMP_dom"/>
</dbReference>
<evidence type="ECO:0000256" key="10">
    <source>
        <dbReference type="ARBA" id="ARBA00023012"/>
    </source>
</evidence>
<evidence type="ECO:0000256" key="5">
    <source>
        <dbReference type="ARBA" id="ARBA00022553"/>
    </source>
</evidence>
<gene>
    <name evidence="15" type="ORF">ACE41H_00365</name>
</gene>
<feature type="coiled-coil region" evidence="12">
    <location>
        <begin position="373"/>
        <end position="400"/>
    </location>
</feature>
<evidence type="ECO:0000256" key="2">
    <source>
        <dbReference type="ARBA" id="ARBA00004651"/>
    </source>
</evidence>
<keyword evidence="10" id="KW-0902">Two-component regulatory system</keyword>
<dbReference type="EC" id="2.7.13.3" evidence="3"/>
<dbReference type="Pfam" id="PF00672">
    <property type="entry name" value="HAMP"/>
    <property type="match status" value="1"/>
</dbReference>
<evidence type="ECO:0000256" key="8">
    <source>
        <dbReference type="ARBA" id="ARBA00022777"/>
    </source>
</evidence>
<dbReference type="Gene3D" id="3.30.565.10">
    <property type="entry name" value="Histidine kinase-like ATPase, C-terminal domain"/>
    <property type="match status" value="1"/>
</dbReference>
<feature type="transmembrane region" description="Helical" evidence="13">
    <location>
        <begin position="307"/>
        <end position="328"/>
    </location>
</feature>
<accession>A0ABV5AM62</accession>
<feature type="domain" description="HAMP" evidence="14">
    <location>
        <begin position="326"/>
        <end position="378"/>
    </location>
</feature>
<dbReference type="GO" id="GO:0004673">
    <property type="term" value="F:protein histidine kinase activity"/>
    <property type="evidence" value="ECO:0007669"/>
    <property type="project" value="UniProtKB-EC"/>
</dbReference>